<keyword evidence="4" id="KW-1185">Reference proteome</keyword>
<evidence type="ECO:0000313" key="3">
    <source>
        <dbReference type="EMBL" id="KAK3489150.1"/>
    </source>
</evidence>
<evidence type="ECO:0000256" key="1">
    <source>
        <dbReference type="PROSITE-ProRule" id="PRU00267"/>
    </source>
</evidence>
<dbReference type="SUPFAM" id="SSF47095">
    <property type="entry name" value="HMG-box"/>
    <property type="match status" value="1"/>
</dbReference>
<dbReference type="GeneID" id="87877885"/>
<dbReference type="GO" id="GO:0005634">
    <property type="term" value="C:nucleus"/>
    <property type="evidence" value="ECO:0007669"/>
    <property type="project" value="UniProtKB-UniRule"/>
</dbReference>
<reference evidence="3 4" key="1">
    <citation type="journal article" date="2023" name="Mol. Phylogenet. Evol.">
        <title>Genome-scale phylogeny and comparative genomics of the fungal order Sordariales.</title>
        <authorList>
            <person name="Hensen N."/>
            <person name="Bonometti L."/>
            <person name="Westerberg I."/>
            <person name="Brannstrom I.O."/>
            <person name="Guillou S."/>
            <person name="Cros-Aarteil S."/>
            <person name="Calhoun S."/>
            <person name="Haridas S."/>
            <person name="Kuo A."/>
            <person name="Mondo S."/>
            <person name="Pangilinan J."/>
            <person name="Riley R."/>
            <person name="LaButti K."/>
            <person name="Andreopoulos B."/>
            <person name="Lipzen A."/>
            <person name="Chen C."/>
            <person name="Yan M."/>
            <person name="Daum C."/>
            <person name="Ng V."/>
            <person name="Clum A."/>
            <person name="Steindorff A."/>
            <person name="Ohm R.A."/>
            <person name="Martin F."/>
            <person name="Silar P."/>
            <person name="Natvig D.O."/>
            <person name="Lalanne C."/>
            <person name="Gautier V."/>
            <person name="Ament-Velasquez S.L."/>
            <person name="Kruys A."/>
            <person name="Hutchinson M.I."/>
            <person name="Powell A.J."/>
            <person name="Barry K."/>
            <person name="Miller A.N."/>
            <person name="Grigoriev I.V."/>
            <person name="Debuchy R."/>
            <person name="Gladieux P."/>
            <person name="Hiltunen Thoren M."/>
            <person name="Johannesson H."/>
        </authorList>
    </citation>
    <scope>NUCLEOTIDE SEQUENCE [LARGE SCALE GENOMIC DNA]</scope>
    <source>
        <strain evidence="3 4">FGSC 10403</strain>
    </source>
</reference>
<dbReference type="GO" id="GO:0003677">
    <property type="term" value="F:DNA binding"/>
    <property type="evidence" value="ECO:0007669"/>
    <property type="project" value="UniProtKB-UniRule"/>
</dbReference>
<dbReference type="AlphaFoldDB" id="A0AAJ0MPC5"/>
<dbReference type="RefSeq" id="XP_062690857.1">
    <property type="nucleotide sequence ID" value="XM_062840263.1"/>
</dbReference>
<keyword evidence="1" id="KW-0238">DNA-binding</keyword>
<feature type="DNA-binding region" description="HMG box" evidence="1">
    <location>
        <begin position="147"/>
        <end position="215"/>
    </location>
</feature>
<dbReference type="Proteomes" id="UP001285908">
    <property type="component" value="Unassembled WGS sequence"/>
</dbReference>
<dbReference type="SMART" id="SM00398">
    <property type="entry name" value="HMG"/>
    <property type="match status" value="1"/>
</dbReference>
<dbReference type="Pfam" id="PF00505">
    <property type="entry name" value="HMG_box"/>
    <property type="match status" value="1"/>
</dbReference>
<evidence type="ECO:0000313" key="4">
    <source>
        <dbReference type="Proteomes" id="UP001285908"/>
    </source>
</evidence>
<organism evidence="3 4">
    <name type="scientific">Neurospora hispaniola</name>
    <dbReference type="NCBI Taxonomy" id="588809"/>
    <lineage>
        <taxon>Eukaryota</taxon>
        <taxon>Fungi</taxon>
        <taxon>Dikarya</taxon>
        <taxon>Ascomycota</taxon>
        <taxon>Pezizomycotina</taxon>
        <taxon>Sordariomycetes</taxon>
        <taxon>Sordariomycetidae</taxon>
        <taxon>Sordariales</taxon>
        <taxon>Sordariaceae</taxon>
        <taxon>Neurospora</taxon>
    </lineage>
</organism>
<comment type="caution">
    <text evidence="3">The sequence shown here is derived from an EMBL/GenBank/DDBJ whole genome shotgun (WGS) entry which is preliminary data.</text>
</comment>
<gene>
    <name evidence="3" type="ORF">B0T23DRAFT_430640</name>
</gene>
<dbReference type="Gene3D" id="1.10.30.10">
    <property type="entry name" value="High mobility group box domain"/>
    <property type="match status" value="1"/>
</dbReference>
<dbReference type="PROSITE" id="PS50118">
    <property type="entry name" value="HMG_BOX_2"/>
    <property type="match status" value="1"/>
</dbReference>
<proteinExistence type="predicted"/>
<accession>A0AAJ0MPC5</accession>
<dbReference type="InterPro" id="IPR036910">
    <property type="entry name" value="HMG_box_dom_sf"/>
</dbReference>
<dbReference type="InterPro" id="IPR009071">
    <property type="entry name" value="HMG_box_dom"/>
</dbReference>
<keyword evidence="1" id="KW-0539">Nucleus</keyword>
<dbReference type="EMBL" id="JAULSX010000006">
    <property type="protein sequence ID" value="KAK3489150.1"/>
    <property type="molecule type" value="Genomic_DNA"/>
</dbReference>
<feature type="domain" description="HMG box" evidence="2">
    <location>
        <begin position="147"/>
        <end position="215"/>
    </location>
</feature>
<evidence type="ECO:0000259" key="2">
    <source>
        <dbReference type="PROSITE" id="PS50118"/>
    </source>
</evidence>
<protein>
    <submittedName>
        <fullName evidence="3">Mating type protein</fullName>
    </submittedName>
</protein>
<name>A0AAJ0MPC5_9PEZI</name>
<sequence length="324" mass="36481">MSALDVDAISDIAPGLSPVTAIHYGRIQVMLFRSHLAEFAEEDLVYAMDNSVVVFGEEALLMVAPDESSIAICTYPVGLMMMEWGNWDILAVSPPSQTPTIPSESVLGISNQGGANVEQQEQSSQTIDMTLPNNFFEQSSVTQSNGTSRPRNQFVLYYQWLLDTLFSEDPSLSARNISQIVAGLWNSEHPAAKARFRELAEMEVHRHRAENPHLYPDQPRFPTTDPVPPRMRYPCVISPEDRQRILRMLDFVWEESNGQLAAEEAALNDVVQPQQAEEVGPFPDFEWEEPNHIIDMSTDLSVAQDPDFMMTEDDSMRFLLKQAC</sequence>